<dbReference type="GO" id="GO:0016705">
    <property type="term" value="F:oxidoreductase activity, acting on paired donors, with incorporation or reduction of molecular oxygen"/>
    <property type="evidence" value="ECO:0007669"/>
    <property type="project" value="InterPro"/>
</dbReference>
<dbReference type="GO" id="GO:0005829">
    <property type="term" value="C:cytosol"/>
    <property type="evidence" value="ECO:0007669"/>
    <property type="project" value="TreeGrafter"/>
</dbReference>
<dbReference type="Pfam" id="PF00296">
    <property type="entry name" value="Bac_luciferase"/>
    <property type="match status" value="1"/>
</dbReference>
<evidence type="ECO:0000313" key="3">
    <source>
        <dbReference type="EMBL" id="TYA15135.1"/>
    </source>
</evidence>
<dbReference type="SUPFAM" id="SSF51679">
    <property type="entry name" value="Bacterial luciferase-like"/>
    <property type="match status" value="1"/>
</dbReference>
<evidence type="ECO:0000259" key="2">
    <source>
        <dbReference type="Pfam" id="PF00296"/>
    </source>
</evidence>
<comment type="caution">
    <text evidence="3">The sequence shown here is derived from an EMBL/GenBank/DDBJ whole genome shotgun (WGS) entry which is preliminary data.</text>
</comment>
<dbReference type="PANTHER" id="PTHR30137">
    <property type="entry name" value="LUCIFERASE-LIKE MONOOXYGENASE"/>
    <property type="match status" value="1"/>
</dbReference>
<dbReference type="InterPro" id="IPR011251">
    <property type="entry name" value="Luciferase-like_dom"/>
</dbReference>
<keyword evidence="4" id="KW-1185">Reference proteome</keyword>
<dbReference type="InterPro" id="IPR050766">
    <property type="entry name" value="Bact_Lucif_Oxidored"/>
</dbReference>
<gene>
    <name evidence="3" type="ORF">FRY98_05635</name>
</gene>
<comment type="similarity">
    <text evidence="1">To bacterial alkanal monooxygenase alpha and beta chains.</text>
</comment>
<name>A0A5D0D3J4_9BACL</name>
<dbReference type="InterPro" id="IPR019949">
    <property type="entry name" value="CmoO-like"/>
</dbReference>
<dbReference type="EC" id="1.-.-.-" evidence="3"/>
<dbReference type="AlphaFoldDB" id="A0A5D0D3J4"/>
<sequence>MRLLAKQEKRKQRLRLSVLDLVPKLGNCSDEEALRQAVLLAQRAEAWGYRRYWAAEHHNMDGLACPSPEVLLAHIGALTTRIKLGSGALLLPHYAPLKAAEWFRMLAALYPGRIDLGLGRAPGGDAHTAMALSGNFLQHVARYRQSAAELLALLGDSYTYEDRPVAARPVPERQPDVWMLGTNVKSAGYAAELGTGYVFGQFMSESDGIETLRVYRKEFRPSALRTEPEAIVAVQALCAPTEREARTMADRMEAELVARGGQPPRERLVGTPEQLAERLSEFRRIYENEEFLIVTAAPDYEARLHSYRLLSEINLL</sequence>
<reference evidence="3 4" key="1">
    <citation type="submission" date="2019-08" db="EMBL/GenBank/DDBJ databases">
        <title>Genome sequencing of Paenibacillus faecis DSM 23593(T).</title>
        <authorList>
            <person name="Kook J.-K."/>
            <person name="Park S.-N."/>
            <person name="Lim Y.K."/>
        </authorList>
    </citation>
    <scope>NUCLEOTIDE SEQUENCE [LARGE SCALE GENOMIC DNA]</scope>
    <source>
        <strain evidence="3 4">DSM 23593</strain>
    </source>
</reference>
<feature type="domain" description="Luciferase-like" evidence="2">
    <location>
        <begin position="31"/>
        <end position="252"/>
    </location>
</feature>
<dbReference type="NCBIfam" id="TIGR03558">
    <property type="entry name" value="oxido_grp_1"/>
    <property type="match status" value="1"/>
</dbReference>
<dbReference type="Gene3D" id="3.20.20.30">
    <property type="entry name" value="Luciferase-like domain"/>
    <property type="match status" value="1"/>
</dbReference>
<accession>A0A5D0D3J4</accession>
<dbReference type="EMBL" id="VSDO01000001">
    <property type="protein sequence ID" value="TYA15135.1"/>
    <property type="molecule type" value="Genomic_DNA"/>
</dbReference>
<organism evidence="3 4">
    <name type="scientific">Paenibacillus faecis</name>
    <dbReference type="NCBI Taxonomy" id="862114"/>
    <lineage>
        <taxon>Bacteria</taxon>
        <taxon>Bacillati</taxon>
        <taxon>Bacillota</taxon>
        <taxon>Bacilli</taxon>
        <taxon>Bacillales</taxon>
        <taxon>Paenibacillaceae</taxon>
        <taxon>Paenibacillus</taxon>
    </lineage>
</organism>
<dbReference type="OrthoDB" id="9780518at2"/>
<dbReference type="Proteomes" id="UP000325218">
    <property type="component" value="Unassembled WGS sequence"/>
</dbReference>
<keyword evidence="3" id="KW-0560">Oxidoreductase</keyword>
<dbReference type="RefSeq" id="WP_148450726.1">
    <property type="nucleotide sequence ID" value="NZ_VSDO01000001.1"/>
</dbReference>
<proteinExistence type="predicted"/>
<dbReference type="PANTHER" id="PTHR30137:SF20">
    <property type="entry name" value="N-ACETYL-S-ALKYLCYSTEINE MONOOXYGENASE"/>
    <property type="match status" value="1"/>
</dbReference>
<evidence type="ECO:0000256" key="1">
    <source>
        <dbReference type="ARBA" id="ARBA00007789"/>
    </source>
</evidence>
<protein>
    <submittedName>
        <fullName evidence="3">MsnO8 family LLM class oxidoreductase</fullName>
        <ecNumber evidence="3">1.-.-.-</ecNumber>
    </submittedName>
</protein>
<dbReference type="InterPro" id="IPR036661">
    <property type="entry name" value="Luciferase-like_sf"/>
</dbReference>
<evidence type="ECO:0000313" key="4">
    <source>
        <dbReference type="Proteomes" id="UP000325218"/>
    </source>
</evidence>